<feature type="compositionally biased region" description="Polar residues" evidence="1">
    <location>
        <begin position="66"/>
        <end position="76"/>
    </location>
</feature>
<feature type="compositionally biased region" description="Basic and acidic residues" evidence="1">
    <location>
        <begin position="377"/>
        <end position="391"/>
    </location>
</feature>
<feature type="region of interest" description="Disordered" evidence="1">
    <location>
        <begin position="558"/>
        <end position="635"/>
    </location>
</feature>
<keyword evidence="3" id="KW-1185">Reference proteome</keyword>
<reference evidence="2 3" key="1">
    <citation type="journal article" date="2024" name="IMA Fungus">
        <title>Apiospora arundinis, a panoply of carbohydrate-active enzymes and secondary metabolites.</title>
        <authorList>
            <person name="Sorensen T."/>
            <person name="Petersen C."/>
            <person name="Muurmann A.T."/>
            <person name="Christiansen J.V."/>
            <person name="Brundto M.L."/>
            <person name="Overgaard C.K."/>
            <person name="Boysen A.T."/>
            <person name="Wollenberg R.D."/>
            <person name="Larsen T.O."/>
            <person name="Sorensen J.L."/>
            <person name="Nielsen K.L."/>
            <person name="Sondergaard T.E."/>
        </authorList>
    </citation>
    <scope>NUCLEOTIDE SEQUENCE [LARGE SCALE GENOMIC DNA]</scope>
    <source>
        <strain evidence="2 3">AAU 773</strain>
    </source>
</reference>
<feature type="compositionally biased region" description="Polar residues" evidence="1">
    <location>
        <begin position="497"/>
        <end position="508"/>
    </location>
</feature>
<evidence type="ECO:0000313" key="2">
    <source>
        <dbReference type="EMBL" id="KAK8867999.1"/>
    </source>
</evidence>
<comment type="caution">
    <text evidence="2">The sequence shown here is derived from an EMBL/GenBank/DDBJ whole genome shotgun (WGS) entry which is preliminary data.</text>
</comment>
<name>A0ABR2ITQ8_9PEZI</name>
<feature type="compositionally biased region" description="Polar residues" evidence="1">
    <location>
        <begin position="313"/>
        <end position="330"/>
    </location>
</feature>
<feature type="compositionally biased region" description="Low complexity" evidence="1">
    <location>
        <begin position="106"/>
        <end position="116"/>
    </location>
</feature>
<feature type="region of interest" description="Disordered" evidence="1">
    <location>
        <begin position="1"/>
        <end position="24"/>
    </location>
</feature>
<feature type="region of interest" description="Disordered" evidence="1">
    <location>
        <begin position="38"/>
        <end position="258"/>
    </location>
</feature>
<feature type="region of interest" description="Disordered" evidence="1">
    <location>
        <begin position="313"/>
        <end position="545"/>
    </location>
</feature>
<proteinExistence type="predicted"/>
<evidence type="ECO:0000313" key="3">
    <source>
        <dbReference type="Proteomes" id="UP001390339"/>
    </source>
</evidence>
<feature type="compositionally biased region" description="Low complexity" evidence="1">
    <location>
        <begin position="515"/>
        <end position="525"/>
    </location>
</feature>
<dbReference type="EMBL" id="JAPCWZ010000004">
    <property type="protein sequence ID" value="KAK8867999.1"/>
    <property type="molecule type" value="Genomic_DNA"/>
</dbReference>
<evidence type="ECO:0000256" key="1">
    <source>
        <dbReference type="SAM" id="MobiDB-lite"/>
    </source>
</evidence>
<protein>
    <submittedName>
        <fullName evidence="2">Uncharacterized protein</fullName>
    </submittedName>
</protein>
<organism evidence="2 3">
    <name type="scientific">Apiospora arundinis</name>
    <dbReference type="NCBI Taxonomy" id="335852"/>
    <lineage>
        <taxon>Eukaryota</taxon>
        <taxon>Fungi</taxon>
        <taxon>Dikarya</taxon>
        <taxon>Ascomycota</taxon>
        <taxon>Pezizomycotina</taxon>
        <taxon>Sordariomycetes</taxon>
        <taxon>Xylariomycetidae</taxon>
        <taxon>Amphisphaeriales</taxon>
        <taxon>Apiosporaceae</taxon>
        <taxon>Apiospora</taxon>
    </lineage>
</organism>
<sequence>MHERPSTSGGPSSRSLQADSFNFDKYDKRVSRDDFYVSLKPEGGLRPRQIFPPPGTATTGLPTPEASPNSIATSRPQVPVIRLPTPELASDSSSIGMAIGGSPVRQQTAASSSQQTLRPTFNRNPTSPLSAVESVASTDSSGSKNKPGKWKLFGRFGKKHADGAQSFGTTSASSNEVKGASRPGQAFAAPAAEGERNIGRNNTVSGPKMSGRHKPIVVRSATMPYMDKQQPARPNNASTNTFRSADNGPPSNKGLLDVEIPDSNMERYSVMFGDVLKGGQSASSLLARRQATLNKLKTIGDVAEHPETLNEPQRVNRRATSPQPMASPSFSMFPVPPTVVESPPRPAPASRLAPKKGTSLARSNTSPAMLRSPMRATFEDARPYNHLKDPVPKNQVNRGKMTIATLARSREQSVPRFNADQSSLILESPTEMDEEGFSPTDAPPSPPPSVIRNIAAKPQIHEPKWQMMNSSSQHLPFSGASSVTSSRKRSPSSISSAQTHITKPSVDSDTLRELTPTTSNTITTTSGPEEKQQQQASPAATAGMSAVELSIARQISVSREQRRMLKPLQTTFGSGPRPPHRRGSGPGSGGNSSTKVPMHTSPLPTPKIAMGQNERLAETKLLTPTLVTPRETDETKLLEHRKSERIILEG</sequence>
<feature type="compositionally biased region" description="Polar residues" evidence="1">
    <location>
        <begin position="117"/>
        <end position="144"/>
    </location>
</feature>
<dbReference type="Proteomes" id="UP001390339">
    <property type="component" value="Unassembled WGS sequence"/>
</dbReference>
<feature type="compositionally biased region" description="Low complexity" evidence="1">
    <location>
        <begin position="1"/>
        <end position="15"/>
    </location>
</feature>
<feature type="compositionally biased region" description="Polar residues" evidence="1">
    <location>
        <begin position="166"/>
        <end position="176"/>
    </location>
</feature>
<gene>
    <name evidence="2" type="ORF">PGQ11_006577</name>
</gene>
<feature type="compositionally biased region" description="Polar residues" evidence="1">
    <location>
        <begin position="232"/>
        <end position="244"/>
    </location>
</feature>
<accession>A0ABR2ITQ8</accession>
<feature type="compositionally biased region" description="Low complexity" evidence="1">
    <location>
        <begin position="478"/>
        <end position="496"/>
    </location>
</feature>